<gene>
    <name evidence="1" type="ORF">QWT69_14000</name>
</gene>
<evidence type="ECO:0008006" key="3">
    <source>
        <dbReference type="Google" id="ProtNLM"/>
    </source>
</evidence>
<dbReference type="Proteomes" id="UP001303902">
    <property type="component" value="Chromosome"/>
</dbReference>
<sequence>MNKGWLKLYRSLLEDPIWTGSTPEQKVVFITLLLMANFEEAEWEWKSESYSLKPGQFITSLKSLEEKCGKKISTQNVRTALARFEKYGFLTNESTKQNRLITIVNWGFYQQNARFLTKQLTNDKQPPHNVLTTSKNVKKEKNIRNTSFFQKLHVNEFRLDLSKGEA</sequence>
<dbReference type="EMBL" id="CP129118">
    <property type="protein sequence ID" value="WOV86972.1"/>
    <property type="molecule type" value="Genomic_DNA"/>
</dbReference>
<reference evidence="1 2" key="1">
    <citation type="submission" date="2023-06" db="EMBL/GenBank/DDBJ databases">
        <title>Sporosarcina sp. nov., isolated from Korean tranditional fermented seafood 'Jeotgal'.</title>
        <authorList>
            <person name="Yang A.I."/>
            <person name="Shin N.-R."/>
        </authorList>
    </citation>
    <scope>NUCLEOTIDE SEQUENCE [LARGE SCALE GENOMIC DNA]</scope>
    <source>
        <strain evidence="1 2">T2O-4</strain>
    </source>
</reference>
<accession>A0ABZ0L450</accession>
<dbReference type="RefSeq" id="WP_317966623.1">
    <property type="nucleotide sequence ID" value="NZ_CP129118.1"/>
</dbReference>
<keyword evidence="2" id="KW-1185">Reference proteome</keyword>
<name>A0ABZ0L450_9BACL</name>
<organism evidence="1 2">
    <name type="scientific">Sporosarcina oncorhynchi</name>
    <dbReference type="NCBI Taxonomy" id="3056444"/>
    <lineage>
        <taxon>Bacteria</taxon>
        <taxon>Bacillati</taxon>
        <taxon>Bacillota</taxon>
        <taxon>Bacilli</taxon>
        <taxon>Bacillales</taxon>
        <taxon>Caryophanaceae</taxon>
        <taxon>Sporosarcina</taxon>
    </lineage>
</organism>
<evidence type="ECO:0000313" key="1">
    <source>
        <dbReference type="EMBL" id="WOV86972.1"/>
    </source>
</evidence>
<proteinExistence type="predicted"/>
<protein>
    <recommendedName>
        <fullName evidence="3">DNA replication protein DnaD</fullName>
    </recommendedName>
</protein>
<evidence type="ECO:0000313" key="2">
    <source>
        <dbReference type="Proteomes" id="UP001303902"/>
    </source>
</evidence>